<accession>A0A7C8YW00</accession>
<dbReference type="EMBL" id="GISG01064626">
    <property type="protein sequence ID" value="MBA4628054.1"/>
    <property type="molecule type" value="Transcribed_RNA"/>
</dbReference>
<reference evidence="1" key="1">
    <citation type="journal article" date="2013" name="J. Plant Res.">
        <title>Effect of fungi and light on seed germination of three Opuntia species from semiarid lands of central Mexico.</title>
        <authorList>
            <person name="Delgado-Sanchez P."/>
            <person name="Jimenez-Bremont J.F."/>
            <person name="Guerrero-Gonzalez Mde L."/>
            <person name="Flores J."/>
        </authorList>
    </citation>
    <scope>NUCLEOTIDE SEQUENCE</scope>
    <source>
        <tissue evidence="1">Cladode</tissue>
    </source>
</reference>
<dbReference type="AlphaFoldDB" id="A0A7C8YW00"/>
<protein>
    <submittedName>
        <fullName evidence="1">Uncharacterized protein</fullName>
    </submittedName>
</protein>
<proteinExistence type="predicted"/>
<organism evidence="1">
    <name type="scientific">Opuntia streptacantha</name>
    <name type="common">Prickly pear cactus</name>
    <name type="synonym">Opuntia cardona</name>
    <dbReference type="NCBI Taxonomy" id="393608"/>
    <lineage>
        <taxon>Eukaryota</taxon>
        <taxon>Viridiplantae</taxon>
        <taxon>Streptophyta</taxon>
        <taxon>Embryophyta</taxon>
        <taxon>Tracheophyta</taxon>
        <taxon>Spermatophyta</taxon>
        <taxon>Magnoliopsida</taxon>
        <taxon>eudicotyledons</taxon>
        <taxon>Gunneridae</taxon>
        <taxon>Pentapetalae</taxon>
        <taxon>Caryophyllales</taxon>
        <taxon>Cactineae</taxon>
        <taxon>Cactaceae</taxon>
        <taxon>Opuntioideae</taxon>
        <taxon>Opuntia</taxon>
    </lineage>
</organism>
<reference evidence="1" key="2">
    <citation type="submission" date="2020-07" db="EMBL/GenBank/DDBJ databases">
        <authorList>
            <person name="Vera ALvarez R."/>
            <person name="Arias-Moreno D.M."/>
            <person name="Jimenez-Jacinto V."/>
            <person name="Jimenez-Bremont J.F."/>
            <person name="Swaminathan K."/>
            <person name="Moose S.P."/>
            <person name="Guerrero-Gonzalez M.L."/>
            <person name="Marino-Ramirez L."/>
            <person name="Landsman D."/>
            <person name="Rodriguez-Kessler M."/>
            <person name="Delgado-Sanchez P."/>
        </authorList>
    </citation>
    <scope>NUCLEOTIDE SEQUENCE</scope>
    <source>
        <tissue evidence="1">Cladode</tissue>
    </source>
</reference>
<sequence length="229" mass="25563">MSRRKRKKEPPDDRVSPSASLLGMRSLVHLAISLGHSQRELQPGSFSCSWFHLHSSVFKTELLVSNPCVCDVLARYTRRHSSPCASTHFFRSRGLRSRIVERPCQGGQLRLLCGASFCSLFRGPAKPIVGLQGTNWWFMMHLPSTTLQTGQSVQISGLRSTIVERICRDGQICTVGITPFEWLFCDPTQPVEQTCVGASFQPAMGSCNVRFEFQLMGCRSATQTACWFG</sequence>
<name>A0A7C8YW00_OPUST</name>
<evidence type="ECO:0000313" key="1">
    <source>
        <dbReference type="EMBL" id="MBA4628054.1"/>
    </source>
</evidence>